<evidence type="ECO:0000313" key="2">
    <source>
        <dbReference type="EMBL" id="VVT48829.1"/>
    </source>
</evidence>
<dbReference type="InterPro" id="IPR038084">
    <property type="entry name" value="PduO/GlcC-like_sf"/>
</dbReference>
<dbReference type="RefSeq" id="XP_031852583.1">
    <property type="nucleotide sequence ID" value="XM_031996692.1"/>
</dbReference>
<dbReference type="PANTHER" id="PTHR28255:SF1">
    <property type="entry name" value="UPF0303 PROTEIN YBR137W"/>
    <property type="match status" value="1"/>
</dbReference>
<feature type="compositionally biased region" description="Low complexity" evidence="1">
    <location>
        <begin position="163"/>
        <end position="226"/>
    </location>
</feature>
<dbReference type="GO" id="GO:0072380">
    <property type="term" value="C:TRC complex"/>
    <property type="evidence" value="ECO:0007669"/>
    <property type="project" value="TreeGrafter"/>
</dbReference>
<sequence length="239" mass="27651">MAPNSFDMDLDVLDRHEQETILPAFNSDVAWEIGSIIRRRAQSHAAPIAINITSISGHLFFHALSKPGTNLDNQEWVERKRRTVIRFGRSSFYMGCKLRRQNKSLEQAFFIDEKDYATHGGGFPIRVRGTEGIVAVISVSGLRQDLDHNLIYESLKEFLQNYQRQQQQQQPQPQPQQQQQIPQQQQQQQQPPIQQVSQQIPPPQNKQQISPQQQQQPIHQVQSMPQTSHQGYNHHQIPQ</sequence>
<dbReference type="Proteomes" id="UP000398389">
    <property type="component" value="Unassembled WGS sequence"/>
</dbReference>
<reference evidence="2 3" key="1">
    <citation type="submission" date="2019-09" db="EMBL/GenBank/DDBJ databases">
        <authorList>
            <person name="Brejova B."/>
        </authorList>
    </citation>
    <scope>NUCLEOTIDE SEQUENCE [LARGE SCALE GENOMIC DNA]</scope>
</reference>
<dbReference type="OrthoDB" id="2209940at2759"/>
<dbReference type="AlphaFoldDB" id="A0A5E8BDQ6"/>
<dbReference type="SUPFAM" id="SSF143744">
    <property type="entry name" value="GlcG-like"/>
    <property type="match status" value="1"/>
</dbReference>
<dbReference type="EMBL" id="CABVLU010000002">
    <property type="protein sequence ID" value="VVT48829.1"/>
    <property type="molecule type" value="Genomic_DNA"/>
</dbReference>
<dbReference type="Gene3D" id="3.30.450.150">
    <property type="entry name" value="Haem-degrading domain"/>
    <property type="match status" value="1"/>
</dbReference>
<keyword evidence="3" id="KW-1185">Reference proteome</keyword>
<feature type="region of interest" description="Disordered" evidence="1">
    <location>
        <begin position="162"/>
        <end position="239"/>
    </location>
</feature>
<protein>
    <submittedName>
        <fullName evidence="2">Uncharacterized protein</fullName>
    </submittedName>
</protein>
<dbReference type="NCBIfam" id="NF002696">
    <property type="entry name" value="PRK02487.1-5"/>
    <property type="match status" value="1"/>
</dbReference>
<feature type="compositionally biased region" description="Polar residues" evidence="1">
    <location>
        <begin position="227"/>
        <end position="239"/>
    </location>
</feature>
<accession>A0A5E8BDQ6</accession>
<dbReference type="Pfam" id="PF03928">
    <property type="entry name" value="HbpS-like"/>
    <property type="match status" value="1"/>
</dbReference>
<gene>
    <name evidence="2" type="ORF">SAPINGB_P001972</name>
</gene>
<dbReference type="GeneID" id="43580792"/>
<proteinExistence type="predicted"/>
<dbReference type="InterPro" id="IPR005624">
    <property type="entry name" value="PduO/GlcC-like"/>
</dbReference>
<organism evidence="2 3">
    <name type="scientific">Magnusiomyces paraingens</name>
    <dbReference type="NCBI Taxonomy" id="2606893"/>
    <lineage>
        <taxon>Eukaryota</taxon>
        <taxon>Fungi</taxon>
        <taxon>Dikarya</taxon>
        <taxon>Ascomycota</taxon>
        <taxon>Saccharomycotina</taxon>
        <taxon>Dipodascomycetes</taxon>
        <taxon>Dipodascales</taxon>
        <taxon>Dipodascaceae</taxon>
        <taxon>Magnusiomyces</taxon>
    </lineage>
</organism>
<dbReference type="PANTHER" id="PTHR28255">
    <property type="match status" value="1"/>
</dbReference>
<evidence type="ECO:0000313" key="3">
    <source>
        <dbReference type="Proteomes" id="UP000398389"/>
    </source>
</evidence>
<dbReference type="GO" id="GO:0006620">
    <property type="term" value="P:post-translational protein targeting to endoplasmic reticulum membrane"/>
    <property type="evidence" value="ECO:0007669"/>
    <property type="project" value="TreeGrafter"/>
</dbReference>
<name>A0A5E8BDQ6_9ASCO</name>
<evidence type="ECO:0000256" key="1">
    <source>
        <dbReference type="SAM" id="MobiDB-lite"/>
    </source>
</evidence>
<dbReference type="InterPro" id="IPR010371">
    <property type="entry name" value="YBR137W-like"/>
</dbReference>